<feature type="region of interest" description="Disordered" evidence="1">
    <location>
        <begin position="56"/>
        <end position="144"/>
    </location>
</feature>
<dbReference type="OrthoDB" id="3563866at2759"/>
<dbReference type="eggNOG" id="ENOG502RNNG">
    <property type="taxonomic scope" value="Eukaryota"/>
</dbReference>
<dbReference type="InParanoid" id="F0XQ44"/>
<feature type="compositionally biased region" description="Basic and acidic residues" evidence="1">
    <location>
        <begin position="121"/>
        <end position="134"/>
    </location>
</feature>
<dbReference type="EMBL" id="GL629801">
    <property type="protein sequence ID" value="EFX00382.1"/>
    <property type="molecule type" value="Genomic_DNA"/>
</dbReference>
<protein>
    <submittedName>
        <fullName evidence="2">Uncharacterized protein</fullName>
    </submittedName>
</protein>
<reference evidence="2 3" key="1">
    <citation type="journal article" date="2011" name="Proc. Natl. Acad. Sci. U.S.A.">
        <title>Genome and transcriptome analyses of the mountain pine beetle-fungal symbiont Grosmannia clavigera, a lodgepole pine pathogen.</title>
        <authorList>
            <person name="DiGuistini S."/>
            <person name="Wang Y."/>
            <person name="Liao N.Y."/>
            <person name="Taylor G."/>
            <person name="Tanguay P."/>
            <person name="Feau N."/>
            <person name="Henrissat B."/>
            <person name="Chan S.K."/>
            <person name="Hesse-Orce U."/>
            <person name="Alamouti S.M."/>
            <person name="Tsui C.K.M."/>
            <person name="Docking R.T."/>
            <person name="Levasseur A."/>
            <person name="Haridas S."/>
            <person name="Robertson G."/>
            <person name="Birol I."/>
            <person name="Holt R.A."/>
            <person name="Marra M.A."/>
            <person name="Hamelin R.C."/>
            <person name="Hirst M."/>
            <person name="Jones S.J.M."/>
            <person name="Bohlmann J."/>
            <person name="Breuil C."/>
        </authorList>
    </citation>
    <scope>NUCLEOTIDE SEQUENCE [LARGE SCALE GENOMIC DNA]</scope>
    <source>
        <strain evidence="3">kw1407 / UAMH 11150</strain>
    </source>
</reference>
<dbReference type="RefSeq" id="XP_014169864.1">
    <property type="nucleotide sequence ID" value="XM_014314389.1"/>
</dbReference>
<evidence type="ECO:0000313" key="3">
    <source>
        <dbReference type="Proteomes" id="UP000007796"/>
    </source>
</evidence>
<dbReference type="HOGENOM" id="CLU_1796673_0_0_1"/>
<gene>
    <name evidence="2" type="ORF">CMQ_7384</name>
</gene>
<proteinExistence type="predicted"/>
<evidence type="ECO:0000256" key="1">
    <source>
        <dbReference type="SAM" id="MobiDB-lite"/>
    </source>
</evidence>
<organism evidence="3">
    <name type="scientific">Grosmannia clavigera (strain kw1407 / UAMH 11150)</name>
    <name type="common">Blue stain fungus</name>
    <name type="synonym">Graphiocladiella clavigera</name>
    <dbReference type="NCBI Taxonomy" id="655863"/>
    <lineage>
        <taxon>Eukaryota</taxon>
        <taxon>Fungi</taxon>
        <taxon>Dikarya</taxon>
        <taxon>Ascomycota</taxon>
        <taxon>Pezizomycotina</taxon>
        <taxon>Sordariomycetes</taxon>
        <taxon>Sordariomycetidae</taxon>
        <taxon>Ophiostomatales</taxon>
        <taxon>Ophiostomataceae</taxon>
        <taxon>Leptographium</taxon>
    </lineage>
</organism>
<name>F0XQ44_GROCL</name>
<dbReference type="GeneID" id="25980922"/>
<sequence>MHREYLLIMINDCADDYPSNTPGEVLSATMTCPTSSNVSSRRSSISTNSVLASDISSVVAPQSQRPKLQHSNDPLSRAYPKPERELDVAEALTRTPPKWSLGYWTKNARDMPAPPTSVSRRGLEKAKQELRKAQLDMSQQRSAR</sequence>
<keyword evidence="3" id="KW-1185">Reference proteome</keyword>
<accession>F0XQ44</accession>
<dbReference type="AlphaFoldDB" id="F0XQ44"/>
<feature type="compositionally biased region" description="Polar residues" evidence="1">
    <location>
        <begin position="56"/>
        <end position="74"/>
    </location>
</feature>
<dbReference type="Proteomes" id="UP000007796">
    <property type="component" value="Unassembled WGS sequence"/>
</dbReference>
<evidence type="ECO:0000313" key="2">
    <source>
        <dbReference type="EMBL" id="EFX00382.1"/>
    </source>
</evidence>